<organism evidence="2 3">
    <name type="scientific">Phyllosticta capitalensis</name>
    <dbReference type="NCBI Taxonomy" id="121624"/>
    <lineage>
        <taxon>Eukaryota</taxon>
        <taxon>Fungi</taxon>
        <taxon>Dikarya</taxon>
        <taxon>Ascomycota</taxon>
        <taxon>Pezizomycotina</taxon>
        <taxon>Dothideomycetes</taxon>
        <taxon>Dothideomycetes incertae sedis</taxon>
        <taxon>Botryosphaeriales</taxon>
        <taxon>Phyllostictaceae</taxon>
        <taxon>Phyllosticta</taxon>
    </lineage>
</organism>
<sequence length="216" mass="24664">MMTRAAKREASPMPPHGRLWKRNRKELAPKIDSDSNDSNDEFSAQFDNDTDEVEESDTGSDEGEDSGDDDDSCDVSDHAEADSEKLSPEDEKMAVFLCCTPTLSPIWNIRPYWNRGMVKDELQHCQWLFQGIKKRFGSFPPGHPFCLDPKLAKDIEANMLWIITQLESSEHLAVVDYLKPCYQWDGDSRISTWLKTVRPSVNNLPPKMRSGRRSIV</sequence>
<feature type="compositionally biased region" description="Basic and acidic residues" evidence="1">
    <location>
        <begin position="1"/>
        <end position="10"/>
    </location>
</feature>
<reference evidence="2 3" key="1">
    <citation type="submission" date="2024-04" db="EMBL/GenBank/DDBJ databases">
        <title>Phyllosticta paracitricarpa is synonymous to the EU quarantine fungus P. citricarpa based on phylogenomic analyses.</title>
        <authorList>
            <consortium name="Lawrence Berkeley National Laboratory"/>
            <person name="Van Ingen-Buijs V.A."/>
            <person name="Van Westerhoven A.C."/>
            <person name="Haridas S."/>
            <person name="Skiadas P."/>
            <person name="Martin F."/>
            <person name="Groenewald J.Z."/>
            <person name="Crous P.W."/>
            <person name="Seidl M.F."/>
        </authorList>
    </citation>
    <scope>NUCLEOTIDE SEQUENCE [LARGE SCALE GENOMIC DNA]</scope>
    <source>
        <strain evidence="2 3">CBS 123374</strain>
    </source>
</reference>
<feature type="compositionally biased region" description="Basic and acidic residues" evidence="1">
    <location>
        <begin position="75"/>
        <end position="87"/>
    </location>
</feature>
<accession>A0ABR1YWN7</accession>
<evidence type="ECO:0000313" key="2">
    <source>
        <dbReference type="EMBL" id="KAK8240612.1"/>
    </source>
</evidence>
<keyword evidence="3" id="KW-1185">Reference proteome</keyword>
<protein>
    <submittedName>
        <fullName evidence="2">Uncharacterized protein</fullName>
    </submittedName>
</protein>
<dbReference type="Proteomes" id="UP001492380">
    <property type="component" value="Unassembled WGS sequence"/>
</dbReference>
<feature type="region of interest" description="Disordered" evidence="1">
    <location>
        <begin position="1"/>
        <end position="87"/>
    </location>
</feature>
<feature type="compositionally biased region" description="Acidic residues" evidence="1">
    <location>
        <begin position="48"/>
        <end position="74"/>
    </location>
</feature>
<evidence type="ECO:0000313" key="3">
    <source>
        <dbReference type="Proteomes" id="UP001492380"/>
    </source>
</evidence>
<name>A0ABR1YWN7_9PEZI</name>
<gene>
    <name evidence="2" type="ORF">HDK90DRAFT_548974</name>
</gene>
<evidence type="ECO:0000256" key="1">
    <source>
        <dbReference type="SAM" id="MobiDB-lite"/>
    </source>
</evidence>
<comment type="caution">
    <text evidence="2">The sequence shown here is derived from an EMBL/GenBank/DDBJ whole genome shotgun (WGS) entry which is preliminary data.</text>
</comment>
<dbReference type="EMBL" id="JBBWRZ010000003">
    <property type="protein sequence ID" value="KAK8240612.1"/>
    <property type="molecule type" value="Genomic_DNA"/>
</dbReference>
<proteinExistence type="predicted"/>